<evidence type="ECO:0000256" key="1">
    <source>
        <dbReference type="SAM" id="Phobius"/>
    </source>
</evidence>
<feature type="transmembrane region" description="Helical" evidence="1">
    <location>
        <begin position="150"/>
        <end position="173"/>
    </location>
</feature>
<evidence type="ECO:0008006" key="4">
    <source>
        <dbReference type="Google" id="ProtNLM"/>
    </source>
</evidence>
<organism evidence="2 3">
    <name type="scientific">Paramecium sonneborni</name>
    <dbReference type="NCBI Taxonomy" id="65129"/>
    <lineage>
        <taxon>Eukaryota</taxon>
        <taxon>Sar</taxon>
        <taxon>Alveolata</taxon>
        <taxon>Ciliophora</taxon>
        <taxon>Intramacronucleata</taxon>
        <taxon>Oligohymenophorea</taxon>
        <taxon>Peniculida</taxon>
        <taxon>Parameciidae</taxon>
        <taxon>Paramecium</taxon>
    </lineage>
</organism>
<feature type="transmembrane region" description="Helical" evidence="1">
    <location>
        <begin position="1118"/>
        <end position="1136"/>
    </location>
</feature>
<gene>
    <name evidence="2" type="ORF">PSON_ATCC_30995.1.T1210179</name>
</gene>
<feature type="transmembrane region" description="Helical" evidence="1">
    <location>
        <begin position="82"/>
        <end position="100"/>
    </location>
</feature>
<dbReference type="EMBL" id="CAJJDN010000121">
    <property type="protein sequence ID" value="CAD8119553.1"/>
    <property type="molecule type" value="Genomic_DNA"/>
</dbReference>
<accession>A0A8S1QVV2</accession>
<proteinExistence type="predicted"/>
<evidence type="ECO:0000313" key="2">
    <source>
        <dbReference type="EMBL" id="CAD8119553.1"/>
    </source>
</evidence>
<keyword evidence="1" id="KW-1133">Transmembrane helix</keyword>
<dbReference type="Proteomes" id="UP000692954">
    <property type="component" value="Unassembled WGS sequence"/>
</dbReference>
<reference evidence="2" key="1">
    <citation type="submission" date="2021-01" db="EMBL/GenBank/DDBJ databases">
        <authorList>
            <consortium name="Genoscope - CEA"/>
            <person name="William W."/>
        </authorList>
    </citation>
    <scope>NUCLEOTIDE SEQUENCE</scope>
</reference>
<protein>
    <recommendedName>
        <fullName evidence="4">Transmembrane protein</fullName>
    </recommendedName>
</protein>
<keyword evidence="3" id="KW-1185">Reference proteome</keyword>
<feature type="transmembrane region" description="Helical" evidence="1">
    <location>
        <begin position="245"/>
        <end position="264"/>
    </location>
</feature>
<feature type="transmembrane region" description="Helical" evidence="1">
    <location>
        <begin position="121"/>
        <end position="144"/>
    </location>
</feature>
<sequence>MSKQVFVKFVLNIISDSLTAECEYEVTQSLIYFFGLLGALIPFSYAIVPNYQTFFGDELLVLIAKLVRPQLFWNNQETIQSLIIYICYFGSFIAFIYIVLQGITAQQFICQNYKYKMIRKVVFSVNQIFDVWLFNVIIEVLLLQQTAQNYIVSTFYCCILIYRIAFTKVSIMFKYHTFNHQNQSFYYFGIQFLNIIQIVLFVQGFRIKFLCMLQIILSIVNCILNIANILIHLPQTNLNLLRLQLPSYLNSLFLCLGVLIIKFYDIDNQNLQMLFIIMWPLWIKISQRKFENLLIFSLDFENYQHKIIHIFYQNQGDHTNIKEVFYRRNLSQKLFKLNQLEQKSIKTNNSSVMEKIKIKDQQQQFSLLLLFEDYYGAYEYIQKKKQSKSLIQQIKFNICSLKCKIELKQQMNLFSQSKNNKFINLDILNFIKVETQSQELSEQLINDCILKINFLQLVNKNEIKKAKLKKHANYCIQIFEENIHSIEQLYKKFPLKRYQRFLTFAYAELCNDFLQAIRVLNQTSFNDEAIYTKILSLTLDFYSIKTIYLFTNLENRQIIKLSSNYQNVIKTKISHLQDIIPKGIQEYHEEMILNFLRTGESNFFKEVTSTFYQQEDLIQPITIINDVFIQNDQINSITIATVPTEDSIALIVDSNLYIVGLTKGFLDQLEINHDLCKYFYGIQIELVIPQFTNLSLNDQVQYLELKFLSGFWLQTYIDSISKNVNSKQYQMIINDFWNEKSKTDVYISHCHIIKSKYGFYKVIFNYIKNQIKIPLRSQQFKSYIQIAVHDKDDMDEQIKIISPYESQDFLMEKQDAYNINKSEVLLSSRDHQTLALVDIDKDIEFQQRRSNNQTFIRPFALQNVFQSQLDLPEEEDNQSYSIKENNKKQFYSVKNIQKYGILEKVRQTKNSSKYERLFVIILILNQGLFLSQILLSIINSLNTLNQNNVDIDLLQIKYHLFQPVESFIVTRYTIINYNAQYTEKSITKSQLDKYLTFPNSNLNLGFDDVQQNQAAILNRLTLQDFLAEYYDFYIYIKTDIGELYNITMRQALSILINYQYTFKAAYKYDGKTVSDSPYIFYSYRNLLTLYNAFDLLNQDLYLQTNLRILLDISKELTLFYPFLILQVLFLALEIYCQYENEQYLNKFFLLLLYCDSQVILQESKRLTKIVELYQMNSEQILSYQFKIEVKEDEIADYREKSNISSLKSFQRQRTTKQTIGNRYIILIFQTFILISFGLLKYFVMQNYLIKYKPTCEFYLQMSYLGTNIPTIYAMREVLYYRWRYPFYKNEELSQILFQIEKSLEQIQNITTYLQQIQMDQYILSQNFNQYLEELSNNNLCEMISLDLIERSKDFCFQTLGGSLQGGLQGALVFIYSSIKNEKQKNQFLNKTENTVNELEGVFIITEIIKQANLAFKVDFLSQAQLVQDSFIIISIIYLIFLMATVIIVFTLIHPYLKKQLYYSRRYLFLIPQVILYGDDAFERQMKLLMNIQF</sequence>
<dbReference type="OrthoDB" id="296985at2759"/>
<evidence type="ECO:0000313" key="3">
    <source>
        <dbReference type="Proteomes" id="UP000692954"/>
    </source>
</evidence>
<feature type="transmembrane region" description="Helical" evidence="1">
    <location>
        <begin position="185"/>
        <end position="206"/>
    </location>
</feature>
<feature type="transmembrane region" description="Helical" evidence="1">
    <location>
        <begin position="1223"/>
        <end position="1243"/>
    </location>
</feature>
<feature type="transmembrane region" description="Helical" evidence="1">
    <location>
        <begin position="212"/>
        <end position="233"/>
    </location>
</feature>
<name>A0A8S1QVV2_9CILI</name>
<feature type="transmembrane region" description="Helical" evidence="1">
    <location>
        <begin position="1430"/>
        <end position="1456"/>
    </location>
</feature>
<keyword evidence="1" id="KW-0812">Transmembrane</keyword>
<feature type="transmembrane region" description="Helical" evidence="1">
    <location>
        <begin position="30"/>
        <end position="48"/>
    </location>
</feature>
<keyword evidence="1" id="KW-0472">Membrane</keyword>
<comment type="caution">
    <text evidence="2">The sequence shown here is derived from an EMBL/GenBank/DDBJ whole genome shotgun (WGS) entry which is preliminary data.</text>
</comment>